<dbReference type="PANTHER" id="PTHR43353">
    <property type="entry name" value="SUCCINATE-SEMIALDEHYDE DEHYDROGENASE, MITOCHONDRIAL"/>
    <property type="match status" value="1"/>
</dbReference>
<evidence type="ECO:0000256" key="2">
    <source>
        <dbReference type="ARBA" id="ARBA00022857"/>
    </source>
</evidence>
<dbReference type="InterPro" id="IPR016161">
    <property type="entry name" value="Ald_DH/histidinol_DH"/>
</dbReference>
<evidence type="ECO:0000313" key="5">
    <source>
        <dbReference type="EMBL" id="TKA78957.1"/>
    </source>
</evidence>
<organism evidence="5 6">
    <name type="scientific">Cryomyces minteri</name>
    <dbReference type="NCBI Taxonomy" id="331657"/>
    <lineage>
        <taxon>Eukaryota</taxon>
        <taxon>Fungi</taxon>
        <taxon>Dikarya</taxon>
        <taxon>Ascomycota</taxon>
        <taxon>Pezizomycotina</taxon>
        <taxon>Dothideomycetes</taxon>
        <taxon>Dothideomycetes incertae sedis</taxon>
        <taxon>Cryomyces</taxon>
    </lineage>
</organism>
<dbReference type="STRING" id="331657.A0A4U0XR14"/>
<accession>A0A4U0XR14</accession>
<dbReference type="FunFam" id="3.40.605.10:FF:000012">
    <property type="entry name" value="NAD-dependent succinate-semialdehyde dehydrogenase"/>
    <property type="match status" value="1"/>
</dbReference>
<reference evidence="5 6" key="1">
    <citation type="submission" date="2017-03" db="EMBL/GenBank/DDBJ databases">
        <title>Genomes of endolithic fungi from Antarctica.</title>
        <authorList>
            <person name="Coleine C."/>
            <person name="Masonjones S."/>
            <person name="Stajich J.E."/>
        </authorList>
    </citation>
    <scope>NUCLEOTIDE SEQUENCE [LARGE SCALE GENOMIC DNA]</scope>
    <source>
        <strain evidence="5 6">CCFEE 5187</strain>
    </source>
</reference>
<dbReference type="PANTHER" id="PTHR43353:SF6">
    <property type="entry name" value="CYTOPLASMIC ALDEHYDE DEHYDROGENASE (EUROFUNG)"/>
    <property type="match status" value="1"/>
</dbReference>
<comment type="similarity">
    <text evidence="1">Belongs to the aldehyde dehydrogenase family.</text>
</comment>
<dbReference type="InterPro" id="IPR016162">
    <property type="entry name" value="Ald_DH_N"/>
</dbReference>
<dbReference type="InterPro" id="IPR050740">
    <property type="entry name" value="Aldehyde_DH_Superfamily"/>
</dbReference>
<dbReference type="Proteomes" id="UP000308768">
    <property type="component" value="Unassembled WGS sequence"/>
</dbReference>
<evidence type="ECO:0000256" key="1">
    <source>
        <dbReference type="ARBA" id="ARBA00009986"/>
    </source>
</evidence>
<dbReference type="InterPro" id="IPR016163">
    <property type="entry name" value="Ald_DH_C"/>
</dbReference>
<keyword evidence="6" id="KW-1185">Reference proteome</keyword>
<dbReference type="Gene3D" id="3.40.309.10">
    <property type="entry name" value="Aldehyde Dehydrogenase, Chain A, domain 2"/>
    <property type="match status" value="1"/>
</dbReference>
<feature type="domain" description="Aldehyde dehydrogenase" evidence="4">
    <location>
        <begin position="28"/>
        <end position="483"/>
    </location>
</feature>
<dbReference type="GO" id="GO:0004777">
    <property type="term" value="F:succinate-semialdehyde dehydrogenase (NAD+) activity"/>
    <property type="evidence" value="ECO:0007669"/>
    <property type="project" value="TreeGrafter"/>
</dbReference>
<dbReference type="GO" id="GO:0009450">
    <property type="term" value="P:gamma-aminobutyric acid catabolic process"/>
    <property type="evidence" value="ECO:0007669"/>
    <property type="project" value="TreeGrafter"/>
</dbReference>
<comment type="caution">
    <text evidence="5">The sequence shown here is derived from an EMBL/GenBank/DDBJ whole genome shotgun (WGS) entry which is preliminary data.</text>
</comment>
<dbReference type="Pfam" id="PF00171">
    <property type="entry name" value="Aldedh"/>
    <property type="match status" value="1"/>
</dbReference>
<evidence type="ECO:0000259" key="4">
    <source>
        <dbReference type="Pfam" id="PF00171"/>
    </source>
</evidence>
<gene>
    <name evidence="5" type="ORF">B0A49_02098</name>
</gene>
<evidence type="ECO:0000256" key="3">
    <source>
        <dbReference type="ARBA" id="ARBA00023002"/>
    </source>
</evidence>
<keyword evidence="2" id="KW-0521">NADP</keyword>
<dbReference type="CDD" id="cd07105">
    <property type="entry name" value="ALDH_SaliADH"/>
    <property type="match status" value="1"/>
</dbReference>
<dbReference type="InterPro" id="IPR015590">
    <property type="entry name" value="Aldehyde_DH_dom"/>
</dbReference>
<evidence type="ECO:0000313" key="6">
    <source>
        <dbReference type="Proteomes" id="UP000308768"/>
    </source>
</evidence>
<proteinExistence type="inferred from homology"/>
<keyword evidence="3" id="KW-0560">Oxidoreductase</keyword>
<dbReference type="OrthoDB" id="310895at2759"/>
<name>A0A4U0XR14_9PEZI</name>
<dbReference type="EMBL" id="NAJN01000120">
    <property type="protein sequence ID" value="TKA78957.1"/>
    <property type="molecule type" value="Genomic_DNA"/>
</dbReference>
<sequence length="487" mass="51784">MAETNGTYGSSAYNVPLWINGKEVTTPTTFDVISPSNSKLLWHCSSASTDDATAAVEAAQKAFESWRKTKPVKVREIFLKAAEIIDRRAEELGSYMEEETGAPDIFAKRFNVPSTSEMVRDLAGRVSGIMGSIVNCAEDGTSALVFKEPYGVVLGIAPWNAPYILGMRAAAFALATGNTCVLKGSELSPRCFWAIGSIFAEAGLPPGCLNVIYHRPQDAVAVTNTLIEHSAVKKVNFTGSTAVGSIIASAAGKALKPVLMELGGKASAIVLDDANLEKAAFQCALGAYLHAGQICMSTERIVVHEKVLPQFTEHLKAAVGNIYPSSGSAPNLVAKAGVEKNKKLVDDAVSKGAKLVMGSNDVADAEDSKYRMRPIIVGGVKKGMDLYYTESFGPTVSLISVASEEEAIDLANDTEYGLSGSVFTESLARGIRVAKAIDSGAVHINSMSVHDEASLPHGGVKKSGWGRFNASWGMEEFLKIKTVTYQE</sequence>
<dbReference type="Gene3D" id="3.40.605.10">
    <property type="entry name" value="Aldehyde Dehydrogenase, Chain A, domain 1"/>
    <property type="match status" value="1"/>
</dbReference>
<protein>
    <recommendedName>
        <fullName evidence="4">Aldehyde dehydrogenase domain-containing protein</fullName>
    </recommendedName>
</protein>
<dbReference type="AlphaFoldDB" id="A0A4U0XR14"/>
<dbReference type="SUPFAM" id="SSF53720">
    <property type="entry name" value="ALDH-like"/>
    <property type="match status" value="1"/>
</dbReference>